<keyword evidence="2" id="KW-1003">Cell membrane</keyword>
<feature type="transmembrane region" description="Helical" evidence="6">
    <location>
        <begin position="88"/>
        <end position="108"/>
    </location>
</feature>
<keyword evidence="4 6" id="KW-1133">Transmembrane helix</keyword>
<keyword evidence="3 6" id="KW-0812">Transmembrane</keyword>
<sequence length="344" mass="35762">MRIDSFQLLCNLGVIVLSLLLGTLLVAGLVEWVGGNAGVALLALGQGMVGSRQAIVEIIIEATPLALCALAFLVPFKAGFFNIGAQGHLQLGALTAVFLATTLTLPAIVLIPLALLASALAGAVLIVPAYLLKTRRGASEVVTTVMLDFVALEFTYAMITGPLQAPGTFFAESDLIPEAYRLPVFGVHVGVHLAIVLIVLISWVLRRTVFGFRLEALGGNPKAAEALGMHTGPTLMKAVLLAGAIGGIAGGIQAMGVIFQVAEGWAKDWGFLGILVALMGRTPIGAIFAALLLAGLEIGGRHMQALTGLPASLVFLLQSVPVLILLVLSSTRSFRKYTTPGAGR</sequence>
<evidence type="ECO:0000313" key="7">
    <source>
        <dbReference type="EMBL" id="MFC4299477.1"/>
    </source>
</evidence>
<proteinExistence type="predicted"/>
<evidence type="ECO:0000256" key="2">
    <source>
        <dbReference type="ARBA" id="ARBA00022475"/>
    </source>
</evidence>
<dbReference type="InterPro" id="IPR001851">
    <property type="entry name" value="ABC_transp_permease"/>
</dbReference>
<evidence type="ECO:0000256" key="3">
    <source>
        <dbReference type="ARBA" id="ARBA00022692"/>
    </source>
</evidence>
<evidence type="ECO:0000313" key="8">
    <source>
        <dbReference type="Proteomes" id="UP001595756"/>
    </source>
</evidence>
<dbReference type="Pfam" id="PF02653">
    <property type="entry name" value="BPD_transp_2"/>
    <property type="match status" value="1"/>
</dbReference>
<comment type="subcellular location">
    <subcellularLocation>
        <location evidence="1">Cell membrane</location>
        <topology evidence="1">Multi-pass membrane protein</topology>
    </subcellularLocation>
</comment>
<accession>A0ABV8S2U1</accession>
<keyword evidence="8" id="KW-1185">Reference proteome</keyword>
<evidence type="ECO:0000256" key="4">
    <source>
        <dbReference type="ARBA" id="ARBA00022989"/>
    </source>
</evidence>
<feature type="transmembrane region" description="Helical" evidence="6">
    <location>
        <begin position="238"/>
        <end position="259"/>
    </location>
</feature>
<protein>
    <submittedName>
        <fullName evidence="7">ABC transporter permease</fullName>
    </submittedName>
</protein>
<feature type="transmembrane region" description="Helical" evidence="6">
    <location>
        <begin position="114"/>
        <end position="132"/>
    </location>
</feature>
<dbReference type="RefSeq" id="WP_376814008.1">
    <property type="nucleotide sequence ID" value="NZ_JBHSDY010000010.1"/>
</dbReference>
<name>A0ABV8S2U1_9BURK</name>
<keyword evidence="5 6" id="KW-0472">Membrane</keyword>
<feature type="transmembrane region" description="Helical" evidence="6">
    <location>
        <begin position="185"/>
        <end position="205"/>
    </location>
</feature>
<feature type="transmembrane region" description="Helical" evidence="6">
    <location>
        <begin position="306"/>
        <end position="328"/>
    </location>
</feature>
<gene>
    <name evidence="7" type="ORF">ACFO0J_15645</name>
</gene>
<evidence type="ECO:0000256" key="1">
    <source>
        <dbReference type="ARBA" id="ARBA00004651"/>
    </source>
</evidence>
<dbReference type="EMBL" id="JBHSDY010000010">
    <property type="protein sequence ID" value="MFC4299477.1"/>
    <property type="molecule type" value="Genomic_DNA"/>
</dbReference>
<comment type="caution">
    <text evidence="7">The sequence shown here is derived from an EMBL/GenBank/DDBJ whole genome shotgun (WGS) entry which is preliminary data.</text>
</comment>
<feature type="transmembrane region" description="Helical" evidence="6">
    <location>
        <begin position="271"/>
        <end position="294"/>
    </location>
</feature>
<feature type="transmembrane region" description="Helical" evidence="6">
    <location>
        <begin position="54"/>
        <end position="76"/>
    </location>
</feature>
<organism evidence="7 8">
    <name type="scientific">Castellaniella hirudinis</name>
    <dbReference type="NCBI Taxonomy" id="1144617"/>
    <lineage>
        <taxon>Bacteria</taxon>
        <taxon>Pseudomonadati</taxon>
        <taxon>Pseudomonadota</taxon>
        <taxon>Betaproteobacteria</taxon>
        <taxon>Burkholderiales</taxon>
        <taxon>Alcaligenaceae</taxon>
        <taxon>Castellaniella</taxon>
    </lineage>
</organism>
<dbReference type="Proteomes" id="UP001595756">
    <property type="component" value="Unassembled WGS sequence"/>
</dbReference>
<dbReference type="PANTHER" id="PTHR47089:SF1">
    <property type="entry name" value="GUANOSINE ABC TRANSPORTER PERMEASE PROTEIN NUPP"/>
    <property type="match status" value="1"/>
</dbReference>
<reference evidence="8" key="1">
    <citation type="journal article" date="2019" name="Int. J. Syst. Evol. Microbiol.">
        <title>The Global Catalogue of Microorganisms (GCM) 10K type strain sequencing project: providing services to taxonomists for standard genome sequencing and annotation.</title>
        <authorList>
            <consortium name="The Broad Institute Genomics Platform"/>
            <consortium name="The Broad Institute Genome Sequencing Center for Infectious Disease"/>
            <person name="Wu L."/>
            <person name="Ma J."/>
        </authorList>
    </citation>
    <scope>NUCLEOTIDE SEQUENCE [LARGE SCALE GENOMIC DNA]</scope>
    <source>
        <strain evidence="8">CGMCC 1.19029</strain>
    </source>
</reference>
<feature type="transmembrane region" description="Helical" evidence="6">
    <location>
        <begin position="144"/>
        <end position="165"/>
    </location>
</feature>
<dbReference type="PANTHER" id="PTHR47089">
    <property type="entry name" value="ABC TRANSPORTER, PERMEASE PROTEIN"/>
    <property type="match status" value="1"/>
</dbReference>
<dbReference type="CDD" id="cd06580">
    <property type="entry name" value="TM_PBP1_transp_TpRbsC_like"/>
    <property type="match status" value="1"/>
</dbReference>
<evidence type="ECO:0000256" key="5">
    <source>
        <dbReference type="ARBA" id="ARBA00023136"/>
    </source>
</evidence>
<feature type="transmembrane region" description="Helical" evidence="6">
    <location>
        <begin position="12"/>
        <end position="34"/>
    </location>
</feature>
<evidence type="ECO:0000256" key="6">
    <source>
        <dbReference type="SAM" id="Phobius"/>
    </source>
</evidence>